<protein>
    <submittedName>
        <fullName evidence="5">Kinesin motor domain-containing protein</fullName>
    </submittedName>
</protein>
<evidence type="ECO:0000313" key="5">
    <source>
        <dbReference type="WBParaSite" id="ACAC_0001414601-mRNA-1"/>
    </source>
</evidence>
<dbReference type="Proteomes" id="UP000035642">
    <property type="component" value="Unassembled WGS sequence"/>
</dbReference>
<reference evidence="5" key="2">
    <citation type="submission" date="2017-02" db="UniProtKB">
        <authorList>
            <consortium name="WormBaseParasite"/>
        </authorList>
    </citation>
    <scope>IDENTIFICATION</scope>
</reference>
<keyword evidence="4" id="KW-1185">Reference proteome</keyword>
<evidence type="ECO:0000256" key="1">
    <source>
        <dbReference type="ARBA" id="ARBA00022741"/>
    </source>
</evidence>
<proteinExistence type="predicted"/>
<keyword evidence="1" id="KW-0547">Nucleotide-binding</keyword>
<feature type="domain" description="Kinesin motor" evidence="3">
    <location>
        <begin position="19"/>
        <end position="95"/>
    </location>
</feature>
<dbReference type="Pfam" id="PF00225">
    <property type="entry name" value="Kinesin"/>
    <property type="match status" value="1"/>
</dbReference>
<reference evidence="4" key="1">
    <citation type="submission" date="2012-09" db="EMBL/GenBank/DDBJ databases">
        <authorList>
            <person name="Martin A.A."/>
        </authorList>
    </citation>
    <scope>NUCLEOTIDE SEQUENCE</scope>
</reference>
<dbReference type="InterPro" id="IPR001752">
    <property type="entry name" value="Kinesin_motor_dom"/>
</dbReference>
<dbReference type="Gene3D" id="3.40.850.10">
    <property type="entry name" value="Kinesin motor domain"/>
    <property type="match status" value="1"/>
</dbReference>
<dbReference type="SUPFAM" id="SSF52540">
    <property type="entry name" value="P-loop containing nucleoside triphosphate hydrolases"/>
    <property type="match status" value="1"/>
</dbReference>
<dbReference type="GO" id="GO:0007018">
    <property type="term" value="P:microtubule-based movement"/>
    <property type="evidence" value="ECO:0007669"/>
    <property type="project" value="InterPro"/>
</dbReference>
<dbReference type="GO" id="GO:0005524">
    <property type="term" value="F:ATP binding"/>
    <property type="evidence" value="ECO:0007669"/>
    <property type="project" value="UniProtKB-KW"/>
</dbReference>
<evidence type="ECO:0000256" key="2">
    <source>
        <dbReference type="ARBA" id="ARBA00022840"/>
    </source>
</evidence>
<keyword evidence="2" id="KW-0067">ATP-binding</keyword>
<dbReference type="AlphaFoldDB" id="A0A0K0DQV7"/>
<accession>A0A0K0DQV7</accession>
<name>A0A0K0DQV7_ANGCA</name>
<dbReference type="GO" id="GO:0008017">
    <property type="term" value="F:microtubule binding"/>
    <property type="evidence" value="ECO:0007669"/>
    <property type="project" value="InterPro"/>
</dbReference>
<dbReference type="WBParaSite" id="ACAC_0001414601-mRNA-1">
    <property type="protein sequence ID" value="ACAC_0001414601-mRNA-1"/>
    <property type="gene ID" value="ACAC_0001414601"/>
</dbReference>
<evidence type="ECO:0000259" key="3">
    <source>
        <dbReference type="Pfam" id="PF00225"/>
    </source>
</evidence>
<evidence type="ECO:0000313" key="4">
    <source>
        <dbReference type="Proteomes" id="UP000035642"/>
    </source>
</evidence>
<organism evidence="4 5">
    <name type="scientific">Angiostrongylus cantonensis</name>
    <name type="common">Rat lungworm</name>
    <dbReference type="NCBI Taxonomy" id="6313"/>
    <lineage>
        <taxon>Eukaryota</taxon>
        <taxon>Metazoa</taxon>
        <taxon>Ecdysozoa</taxon>
        <taxon>Nematoda</taxon>
        <taxon>Chromadorea</taxon>
        <taxon>Rhabditida</taxon>
        <taxon>Rhabditina</taxon>
        <taxon>Rhabditomorpha</taxon>
        <taxon>Strongyloidea</taxon>
        <taxon>Metastrongylidae</taxon>
        <taxon>Angiostrongylus</taxon>
    </lineage>
</organism>
<dbReference type="InterPro" id="IPR027417">
    <property type="entry name" value="P-loop_NTPase"/>
</dbReference>
<sequence>MIIICVSIRVIEAPLRLIQFFGEIVTQVLVFQDIGSHIVDGCMNAYNRTILAYRKICRTGLGKTHMMFGHSNVEHCLRGFHHERLMQRACDAQFKKLCITVQR</sequence>
<dbReference type="GO" id="GO:0003777">
    <property type="term" value="F:microtubule motor activity"/>
    <property type="evidence" value="ECO:0007669"/>
    <property type="project" value="InterPro"/>
</dbReference>
<dbReference type="InterPro" id="IPR036961">
    <property type="entry name" value="Kinesin_motor_dom_sf"/>
</dbReference>